<dbReference type="FunFam" id="1.10.3470.10:FF:000001">
    <property type="entry name" value="Vitamin B12 ABC transporter permease BtuC"/>
    <property type="match status" value="1"/>
</dbReference>
<accession>A0A1I2Q0C0</accession>
<evidence type="ECO:0000256" key="2">
    <source>
        <dbReference type="ARBA" id="ARBA00007935"/>
    </source>
</evidence>
<feature type="transmembrane region" description="Helical" evidence="8">
    <location>
        <begin position="311"/>
        <end position="329"/>
    </location>
</feature>
<feature type="transmembrane region" description="Helical" evidence="8">
    <location>
        <begin position="195"/>
        <end position="216"/>
    </location>
</feature>
<keyword evidence="6 8" id="KW-1133">Transmembrane helix</keyword>
<comment type="subcellular location">
    <subcellularLocation>
        <location evidence="1">Cell membrane</location>
        <topology evidence="1">Multi-pass membrane protein</topology>
    </subcellularLocation>
</comment>
<proteinExistence type="inferred from homology"/>
<evidence type="ECO:0000256" key="8">
    <source>
        <dbReference type="SAM" id="Phobius"/>
    </source>
</evidence>
<evidence type="ECO:0000256" key="4">
    <source>
        <dbReference type="ARBA" id="ARBA00022475"/>
    </source>
</evidence>
<name>A0A1I2Q0C0_9BACL</name>
<keyword evidence="3" id="KW-0813">Transport</keyword>
<sequence>MSAWIKTTRQKIAGLVLGGALVILFACCSVVYGYTEVGWKTALQSLTDFNGSKEHIIVLENRIPRALIGAAVGVSLAVAGALLQGLTRNPLASPDIFGINAGAGFFIVLSATFFSVSSIHQFAWLAFFGAILSTLIVYLLGAAGQGGLTPVKLTLAGASLWLLFASLTQGMLALNEKALEEVLFWLAGSVEGRKLEVLLAVLPYLAAGWLGALLLAGQMNVLLMGEDVAVSLGQRTVIVKILAGVVIALLAGGSVAVAGPVGFIGVVIPHIARGLVGMDQRWVIPYSALLGALLLLLADIGARYVIMPNEVPVGVMTALIGTPFFVYIARRGLSRL</sequence>
<evidence type="ECO:0000256" key="7">
    <source>
        <dbReference type="ARBA" id="ARBA00023136"/>
    </source>
</evidence>
<dbReference type="SUPFAM" id="SSF81345">
    <property type="entry name" value="ABC transporter involved in vitamin B12 uptake, BtuC"/>
    <property type="match status" value="1"/>
</dbReference>
<dbReference type="PROSITE" id="PS51257">
    <property type="entry name" value="PROKAR_LIPOPROTEIN"/>
    <property type="match status" value="1"/>
</dbReference>
<organism evidence="9 10">
    <name type="scientific">Planifilum fulgidum</name>
    <dbReference type="NCBI Taxonomy" id="201973"/>
    <lineage>
        <taxon>Bacteria</taxon>
        <taxon>Bacillati</taxon>
        <taxon>Bacillota</taxon>
        <taxon>Bacilli</taxon>
        <taxon>Bacillales</taxon>
        <taxon>Thermoactinomycetaceae</taxon>
        <taxon>Planifilum</taxon>
    </lineage>
</organism>
<dbReference type="STRING" id="201973.SAMN04488025_12124"/>
<dbReference type="CDD" id="cd06550">
    <property type="entry name" value="TM_ABC_iron-siderophores_like"/>
    <property type="match status" value="1"/>
</dbReference>
<evidence type="ECO:0000256" key="6">
    <source>
        <dbReference type="ARBA" id="ARBA00022989"/>
    </source>
</evidence>
<reference evidence="9 10" key="1">
    <citation type="submission" date="2016-10" db="EMBL/GenBank/DDBJ databases">
        <authorList>
            <person name="de Groot N.N."/>
        </authorList>
    </citation>
    <scope>NUCLEOTIDE SEQUENCE [LARGE SCALE GENOMIC DNA]</scope>
    <source>
        <strain evidence="9 10">DSM 44945</strain>
    </source>
</reference>
<dbReference type="EMBL" id="FOOK01000021">
    <property type="protein sequence ID" value="SFG21822.1"/>
    <property type="molecule type" value="Genomic_DNA"/>
</dbReference>
<dbReference type="RefSeq" id="WP_425439159.1">
    <property type="nucleotide sequence ID" value="NZ_FOOK01000021.1"/>
</dbReference>
<feature type="transmembrane region" description="Helical" evidence="8">
    <location>
        <begin position="66"/>
        <end position="84"/>
    </location>
</feature>
<keyword evidence="10" id="KW-1185">Reference proteome</keyword>
<dbReference type="Pfam" id="PF01032">
    <property type="entry name" value="FecCD"/>
    <property type="match status" value="1"/>
</dbReference>
<keyword evidence="5 8" id="KW-0812">Transmembrane</keyword>
<dbReference type="GO" id="GO:0022857">
    <property type="term" value="F:transmembrane transporter activity"/>
    <property type="evidence" value="ECO:0007669"/>
    <property type="project" value="InterPro"/>
</dbReference>
<feature type="transmembrane region" description="Helical" evidence="8">
    <location>
        <begin position="153"/>
        <end position="175"/>
    </location>
</feature>
<feature type="transmembrane region" description="Helical" evidence="8">
    <location>
        <begin position="96"/>
        <end position="116"/>
    </location>
</feature>
<dbReference type="Gene3D" id="1.10.3470.10">
    <property type="entry name" value="ABC transporter involved in vitamin B12 uptake, BtuC"/>
    <property type="match status" value="1"/>
</dbReference>
<dbReference type="GO" id="GO:0005886">
    <property type="term" value="C:plasma membrane"/>
    <property type="evidence" value="ECO:0007669"/>
    <property type="project" value="UniProtKB-SubCell"/>
</dbReference>
<feature type="transmembrane region" description="Helical" evidence="8">
    <location>
        <begin position="283"/>
        <end position="305"/>
    </location>
</feature>
<gene>
    <name evidence="9" type="ORF">SAMN04488025_12124</name>
</gene>
<evidence type="ECO:0000256" key="3">
    <source>
        <dbReference type="ARBA" id="ARBA00022448"/>
    </source>
</evidence>
<keyword evidence="7 8" id="KW-0472">Membrane</keyword>
<protein>
    <submittedName>
        <fullName evidence="9">Iron complex transport system permease protein</fullName>
    </submittedName>
</protein>
<dbReference type="PANTHER" id="PTHR30472">
    <property type="entry name" value="FERRIC ENTEROBACTIN TRANSPORT SYSTEM PERMEASE PROTEIN"/>
    <property type="match status" value="1"/>
</dbReference>
<dbReference type="InterPro" id="IPR037294">
    <property type="entry name" value="ABC_BtuC-like"/>
</dbReference>
<evidence type="ECO:0000313" key="10">
    <source>
        <dbReference type="Proteomes" id="UP000198661"/>
    </source>
</evidence>
<dbReference type="AlphaFoldDB" id="A0A1I2Q0C0"/>
<comment type="similarity">
    <text evidence="2">Belongs to the binding-protein-dependent transport system permease family. FecCD subfamily.</text>
</comment>
<feature type="transmembrane region" description="Helical" evidence="8">
    <location>
        <begin position="12"/>
        <end position="34"/>
    </location>
</feature>
<evidence type="ECO:0000256" key="5">
    <source>
        <dbReference type="ARBA" id="ARBA00022692"/>
    </source>
</evidence>
<evidence type="ECO:0000313" key="9">
    <source>
        <dbReference type="EMBL" id="SFG21822.1"/>
    </source>
</evidence>
<dbReference type="Proteomes" id="UP000198661">
    <property type="component" value="Unassembled WGS sequence"/>
</dbReference>
<dbReference type="GO" id="GO:0033214">
    <property type="term" value="P:siderophore-iron import into cell"/>
    <property type="evidence" value="ECO:0007669"/>
    <property type="project" value="TreeGrafter"/>
</dbReference>
<dbReference type="PANTHER" id="PTHR30472:SF65">
    <property type="entry name" value="SIDEROPHORE TRANSPORT SYSTEM PERMEASE PROTEIN YFIZ-RELATED"/>
    <property type="match status" value="1"/>
</dbReference>
<feature type="transmembrane region" description="Helical" evidence="8">
    <location>
        <begin position="122"/>
        <end position="141"/>
    </location>
</feature>
<dbReference type="InterPro" id="IPR000522">
    <property type="entry name" value="ABC_transptr_permease_BtuC"/>
</dbReference>
<evidence type="ECO:0000256" key="1">
    <source>
        <dbReference type="ARBA" id="ARBA00004651"/>
    </source>
</evidence>
<keyword evidence="4" id="KW-1003">Cell membrane</keyword>